<evidence type="ECO:0000313" key="2">
    <source>
        <dbReference type="EMBL" id="MVT65613.1"/>
    </source>
</evidence>
<accession>A0A844SEG3</accession>
<dbReference type="AlphaFoldDB" id="A0A844SEG3"/>
<evidence type="ECO:0000256" key="1">
    <source>
        <dbReference type="SAM" id="MobiDB-lite"/>
    </source>
</evidence>
<dbReference type="Proteomes" id="UP000436468">
    <property type="component" value="Unassembled WGS sequence"/>
</dbReference>
<dbReference type="RefSeq" id="WP_157343107.1">
    <property type="nucleotide sequence ID" value="NZ_CP121667.1"/>
</dbReference>
<gene>
    <name evidence="2" type="ORF">GPL21_10900</name>
</gene>
<reference evidence="2 3" key="1">
    <citation type="submission" date="2019-12" db="EMBL/GenBank/DDBJ databases">
        <title>Draft genome sequences Bradyrhizobium cajani AMBPC1010, Bradyrhizobium pachyrhizi AMBPC1040 and Bradyrhizobium yuanmingense ALSPC3051, three plant growth promoting strains isolated from nodules of Cajanus cajan L. in Dominican Republic.</title>
        <authorList>
            <person name="Flores-Felix J.D."/>
            <person name="Araujo J."/>
            <person name="Diaz-Alcantara C."/>
            <person name="Gonzalez-Andres F."/>
            <person name="Velazquez E."/>
        </authorList>
    </citation>
    <scope>NUCLEOTIDE SEQUENCE [LARGE SCALE GENOMIC DNA]</scope>
    <source>
        <strain evidence="2 3">1040</strain>
    </source>
</reference>
<comment type="caution">
    <text evidence="2">The sequence shown here is derived from an EMBL/GenBank/DDBJ whole genome shotgun (WGS) entry which is preliminary data.</text>
</comment>
<organism evidence="2 3">
    <name type="scientific">Bradyrhizobium pachyrhizi</name>
    <dbReference type="NCBI Taxonomy" id="280333"/>
    <lineage>
        <taxon>Bacteria</taxon>
        <taxon>Pseudomonadati</taxon>
        <taxon>Pseudomonadota</taxon>
        <taxon>Alphaproteobacteria</taxon>
        <taxon>Hyphomicrobiales</taxon>
        <taxon>Nitrobacteraceae</taxon>
        <taxon>Bradyrhizobium</taxon>
    </lineage>
</organism>
<keyword evidence="3" id="KW-1185">Reference proteome</keyword>
<protein>
    <recommendedName>
        <fullName evidence="4">Chemotaxis protein CheZ</fullName>
    </recommendedName>
</protein>
<evidence type="ECO:0008006" key="4">
    <source>
        <dbReference type="Google" id="ProtNLM"/>
    </source>
</evidence>
<sequence>MAEEAFALSPISARAALPSEEDYAAISAAFMETSRGRWFLGEYAKRNRNADTRMVLDAVARIEESLSAQRQAAAAAIRDEQLAQALAALRGAIEAAQASAIAALDGISFEQNLAPVRKGVRVIREISWRLREIGNDGRICDIIDSQVSAIEAGAAEVSMDDAKAVLDAAFAALARRLSEFDPDKMATPAAEPAVAEAPVAEPPAAASAPPPMAESAAPDMAATPPAPPQEAAAAPNVEAAIPAAVPGAEAATAVMPQPSEAWLKAEAALAEAEAAELARVTDEAAADAHDEAVLDLIAMEMGAPDPIDEEAIAEEMRAAEELRVAEAMAAEPEMVAPAIQHEPAPAPTPKLAVKIAPPPVAAAPIAETLVMPPPLPPAVEPAPAPAAEISLGSTIIASGLLKRPSVAANDPLAPIRRMSQAEKMAFFS</sequence>
<evidence type="ECO:0000313" key="3">
    <source>
        <dbReference type="Proteomes" id="UP000436468"/>
    </source>
</evidence>
<proteinExistence type="predicted"/>
<name>A0A844SEG3_9BRAD</name>
<dbReference type="EMBL" id="WQNF01000006">
    <property type="protein sequence ID" value="MVT65613.1"/>
    <property type="molecule type" value="Genomic_DNA"/>
</dbReference>
<feature type="region of interest" description="Disordered" evidence="1">
    <location>
        <begin position="187"/>
        <end position="234"/>
    </location>
</feature>